<name>A0A6J5R4V9_9CAUD</name>
<organism evidence="1">
    <name type="scientific">uncultured Caudovirales phage</name>
    <dbReference type="NCBI Taxonomy" id="2100421"/>
    <lineage>
        <taxon>Viruses</taxon>
        <taxon>Duplodnaviria</taxon>
        <taxon>Heunggongvirae</taxon>
        <taxon>Uroviricota</taxon>
        <taxon>Caudoviricetes</taxon>
        <taxon>Peduoviridae</taxon>
        <taxon>Maltschvirus</taxon>
        <taxon>Maltschvirus maltsch</taxon>
    </lineage>
</organism>
<sequence>MSAAKLISSFLTNEGVNNYPDLRNANQTASAGCVYEVKSSDYMETLNNTLNGIIYYKSTIDLIFFSNLLLNAMTAANSTASALNGQTYSDGSSHAFMMSVTGLSEGYIEDSRPGGVDKTRSVTLTITMFHYET</sequence>
<gene>
    <name evidence="1" type="ORF">UFOVP1205_10</name>
</gene>
<protein>
    <submittedName>
        <fullName evidence="1">Uncharacterized protein</fullName>
    </submittedName>
</protein>
<accession>A0A6J5R4V9</accession>
<reference evidence="1" key="1">
    <citation type="submission" date="2020-05" db="EMBL/GenBank/DDBJ databases">
        <authorList>
            <person name="Chiriac C."/>
            <person name="Salcher M."/>
            <person name="Ghai R."/>
            <person name="Kavagutti S V."/>
        </authorList>
    </citation>
    <scope>NUCLEOTIDE SEQUENCE</scope>
</reference>
<evidence type="ECO:0000313" key="1">
    <source>
        <dbReference type="EMBL" id="CAB4189647.1"/>
    </source>
</evidence>
<dbReference type="EMBL" id="LR797141">
    <property type="protein sequence ID" value="CAB4189647.1"/>
    <property type="molecule type" value="Genomic_DNA"/>
</dbReference>
<proteinExistence type="predicted"/>